<dbReference type="EMBL" id="AP018930">
    <property type="protein sequence ID" value="BBG27662.1"/>
    <property type="molecule type" value="Genomic_DNA"/>
</dbReference>
<keyword evidence="1" id="KW-0472">Membrane</keyword>
<evidence type="ECO:0000313" key="2">
    <source>
        <dbReference type="EMBL" id="BBG24877.1"/>
    </source>
</evidence>
<dbReference type="STRING" id="1294262.GCA_001316085_02316"/>
<keyword evidence="1" id="KW-0812">Transmembrane</keyword>
<evidence type="ECO:0000313" key="3">
    <source>
        <dbReference type="EMBL" id="BBG27662.1"/>
    </source>
</evidence>
<evidence type="ECO:0000313" key="4">
    <source>
        <dbReference type="Proteomes" id="UP000322983"/>
    </source>
</evidence>
<dbReference type="KEGG" id="step:IC006_2211"/>
<feature type="transmembrane region" description="Helical" evidence="1">
    <location>
        <begin position="345"/>
        <end position="371"/>
    </location>
</feature>
<evidence type="ECO:0000256" key="1">
    <source>
        <dbReference type="SAM" id="Phobius"/>
    </source>
</evidence>
<dbReference type="EMBL" id="AP018929">
    <property type="protein sequence ID" value="BBG24877.1"/>
    <property type="molecule type" value="Genomic_DNA"/>
</dbReference>
<reference evidence="5" key="1">
    <citation type="submission" date="2018-09" db="EMBL/GenBank/DDBJ databases">
        <title>Complete Genome Sequencing of Sulfolobus sp. JCM 16834.</title>
        <authorList>
            <person name="Kato S."/>
            <person name="Itoh T."/>
            <person name="Ohkuma M."/>
        </authorList>
    </citation>
    <scope>NUCLEOTIDE SEQUENCE [LARGE SCALE GENOMIC DNA]</scope>
    <source>
        <strain evidence="5">IC-007</strain>
    </source>
</reference>
<accession>A0A510E561</accession>
<dbReference type="Proteomes" id="UP000325030">
    <property type="component" value="Chromosome"/>
</dbReference>
<dbReference type="RefSeq" id="WP_149528713.1">
    <property type="nucleotide sequence ID" value="NZ_AP018929.1"/>
</dbReference>
<feature type="transmembrane region" description="Helical" evidence="1">
    <location>
        <begin position="407"/>
        <end position="427"/>
    </location>
</feature>
<feature type="transmembrane region" description="Helical" evidence="1">
    <location>
        <begin position="439"/>
        <end position="457"/>
    </location>
</feature>
<dbReference type="GeneID" id="41718530"/>
<feature type="transmembrane region" description="Helical" evidence="1">
    <location>
        <begin position="380"/>
        <end position="401"/>
    </location>
</feature>
<feature type="transmembrane region" description="Helical" evidence="1">
    <location>
        <begin position="184"/>
        <end position="203"/>
    </location>
</feature>
<feature type="transmembrane region" description="Helical" evidence="1">
    <location>
        <begin position="233"/>
        <end position="264"/>
    </location>
</feature>
<reference evidence="3 4" key="2">
    <citation type="journal article" date="2020" name="Int. J. Syst. Evol. Microbiol.">
        <title>Sulfuracidifex tepidarius gen. nov., sp. nov. and transfer of Sulfolobus metallicus Huber and Stetter 1992 to the genus Sulfuracidifex as Sulfuracidifex metallicus comb. nov.</title>
        <authorList>
            <person name="Itoh T."/>
            <person name="Miura T."/>
            <person name="Sakai H.D."/>
            <person name="Kato S."/>
            <person name="Ohkuma M."/>
            <person name="Takashina T."/>
        </authorList>
    </citation>
    <scope>NUCLEOTIDE SEQUENCE</scope>
    <source>
        <strain evidence="2 4">IC-006</strain>
        <strain evidence="3">IC-007</strain>
    </source>
</reference>
<gene>
    <name evidence="2" type="ORF">IC006_2211</name>
    <name evidence="3" type="ORF">IC007_2216</name>
</gene>
<protein>
    <submittedName>
        <fullName evidence="3">Uncharacterized protein</fullName>
    </submittedName>
</protein>
<feature type="transmembrane region" description="Helical" evidence="1">
    <location>
        <begin position="79"/>
        <end position="98"/>
    </location>
</feature>
<feature type="transmembrane region" description="Helical" evidence="1">
    <location>
        <begin position="157"/>
        <end position="177"/>
    </location>
</feature>
<keyword evidence="4" id="KW-1185">Reference proteome</keyword>
<proteinExistence type="predicted"/>
<sequence>MRFLKPETLSVILFAGAIEISLFEILNVSINNYDLLRYPFGLTQELPPVFWIGDFLCAFAIIIPILQYQKFDKKLYNKIVPASLVFLIFNSFFLFYFINPVFVLARDELGHSSEVFLLLARHSTLMNPGLYQAYYPFGFIYGAISFLFSPLSPTTYFIFYGPFIFPLIQLITGYAFLRLFLKSPFSELGFLVMIIASMPFYVAEWSPQLMSYNLLMPAFLLIGLIIKNGGSRLLPLLVVITGLTGLTDIGTFGSSVTALIGMIAFYRKIGNFNWKYVGYSSLLTASIYIYWVFFNPLAQGAQGGADLLLGRLVTLLESIFIPEATKNLVLPSSHLASTFIPSSPYHFYSVISKLIDGGIFLASGIASFILLLKSRKTNKFLWMAFAVGLSLIAMQSALGLANNISNVLTRMIPQAMVFFTVIIIVYLQQKKLLFKIAPFFLILLIPLAILGYAMIATSEHSPEAAFMGGELLGRYGVSSDPTYEFYVTVYCYEGHEIPTQGKISGVNFGGPYIETLSIYFNGPNLSGYDTYYNGIIENDTVFFNSGEMLAGTPTN</sequence>
<accession>A0A510DXE5</accession>
<feature type="transmembrane region" description="Helical" evidence="1">
    <location>
        <begin position="276"/>
        <end position="294"/>
    </location>
</feature>
<evidence type="ECO:0000313" key="5">
    <source>
        <dbReference type="Proteomes" id="UP000325030"/>
    </source>
</evidence>
<feature type="transmembrane region" description="Helical" evidence="1">
    <location>
        <begin position="50"/>
        <end position="67"/>
    </location>
</feature>
<dbReference type="OrthoDB" id="43248at2157"/>
<feature type="transmembrane region" description="Helical" evidence="1">
    <location>
        <begin position="209"/>
        <end position="226"/>
    </location>
</feature>
<keyword evidence="1" id="KW-1133">Transmembrane helix</keyword>
<organism evidence="3 5">
    <name type="scientific">Sulfuracidifex tepidarius</name>
    <dbReference type="NCBI Taxonomy" id="1294262"/>
    <lineage>
        <taxon>Archaea</taxon>
        <taxon>Thermoproteota</taxon>
        <taxon>Thermoprotei</taxon>
        <taxon>Sulfolobales</taxon>
        <taxon>Sulfolobaceae</taxon>
        <taxon>Sulfuracidifex</taxon>
    </lineage>
</organism>
<name>A0A510E561_9CREN</name>
<feature type="transmembrane region" description="Helical" evidence="1">
    <location>
        <begin position="12"/>
        <end position="30"/>
    </location>
</feature>
<dbReference type="AlphaFoldDB" id="A0A510E561"/>
<dbReference type="Proteomes" id="UP000322983">
    <property type="component" value="Chromosome"/>
</dbReference>